<keyword evidence="8" id="KW-1185">Reference proteome</keyword>
<dbReference type="PROSITE" id="PS50089">
    <property type="entry name" value="ZF_RING_2"/>
    <property type="match status" value="1"/>
</dbReference>
<evidence type="ECO:0000256" key="5">
    <source>
        <dbReference type="SAM" id="MobiDB-lite"/>
    </source>
</evidence>
<evidence type="ECO:0000259" key="6">
    <source>
        <dbReference type="PROSITE" id="PS50089"/>
    </source>
</evidence>
<accession>A0A6A4VPW1</accession>
<evidence type="ECO:0000313" key="8">
    <source>
        <dbReference type="Proteomes" id="UP000440578"/>
    </source>
</evidence>
<keyword evidence="2 4" id="KW-0863">Zinc-finger</keyword>
<gene>
    <name evidence="7" type="primary">Phf7</name>
    <name evidence="7" type="ORF">FJT64_005947</name>
</gene>
<dbReference type="InterPro" id="IPR001841">
    <property type="entry name" value="Znf_RING"/>
</dbReference>
<dbReference type="EMBL" id="VIIS01001546">
    <property type="protein sequence ID" value="KAF0296646.1"/>
    <property type="molecule type" value="Genomic_DNA"/>
</dbReference>
<evidence type="ECO:0000256" key="4">
    <source>
        <dbReference type="PROSITE-ProRule" id="PRU00175"/>
    </source>
</evidence>
<feature type="region of interest" description="Disordered" evidence="5">
    <location>
        <begin position="367"/>
        <end position="439"/>
    </location>
</feature>
<evidence type="ECO:0000313" key="7">
    <source>
        <dbReference type="EMBL" id="KAF0296646.1"/>
    </source>
</evidence>
<dbReference type="InterPro" id="IPR051188">
    <property type="entry name" value="PHD-type_Zinc_Finger"/>
</dbReference>
<dbReference type="AlphaFoldDB" id="A0A6A4VPW1"/>
<dbReference type="InterPro" id="IPR059102">
    <property type="entry name" value="PHD_PHF7/G2E3-like"/>
</dbReference>
<comment type="caution">
    <text evidence="7">The sequence shown here is derived from an EMBL/GenBank/DDBJ whole genome shotgun (WGS) entry which is preliminary data.</text>
</comment>
<dbReference type="SUPFAM" id="SSF57903">
    <property type="entry name" value="FYVE/PHD zinc finger"/>
    <property type="match status" value="1"/>
</dbReference>
<dbReference type="InterPro" id="IPR011011">
    <property type="entry name" value="Znf_FYVE_PHD"/>
</dbReference>
<keyword evidence="3" id="KW-0862">Zinc</keyword>
<dbReference type="OrthoDB" id="512616at2759"/>
<protein>
    <submittedName>
        <fullName evidence="7">PHD finger protein 7</fullName>
    </submittedName>
</protein>
<dbReference type="Proteomes" id="UP000440578">
    <property type="component" value="Unassembled WGS sequence"/>
</dbReference>
<keyword evidence="1" id="KW-0479">Metal-binding</keyword>
<evidence type="ECO:0000256" key="1">
    <source>
        <dbReference type="ARBA" id="ARBA00022723"/>
    </source>
</evidence>
<evidence type="ECO:0000256" key="3">
    <source>
        <dbReference type="ARBA" id="ARBA00022833"/>
    </source>
</evidence>
<dbReference type="GO" id="GO:0008270">
    <property type="term" value="F:zinc ion binding"/>
    <property type="evidence" value="ECO:0007669"/>
    <property type="project" value="UniProtKB-KW"/>
</dbReference>
<organism evidence="7 8">
    <name type="scientific">Amphibalanus amphitrite</name>
    <name type="common">Striped barnacle</name>
    <name type="synonym">Balanus amphitrite</name>
    <dbReference type="NCBI Taxonomy" id="1232801"/>
    <lineage>
        <taxon>Eukaryota</taxon>
        <taxon>Metazoa</taxon>
        <taxon>Ecdysozoa</taxon>
        <taxon>Arthropoda</taxon>
        <taxon>Crustacea</taxon>
        <taxon>Multicrustacea</taxon>
        <taxon>Cirripedia</taxon>
        <taxon>Thoracica</taxon>
        <taxon>Thoracicalcarea</taxon>
        <taxon>Balanomorpha</taxon>
        <taxon>Balanoidea</taxon>
        <taxon>Balanidae</taxon>
        <taxon>Amphibalaninae</taxon>
        <taxon>Amphibalanus</taxon>
    </lineage>
</organism>
<dbReference type="InterPro" id="IPR013083">
    <property type="entry name" value="Znf_RING/FYVE/PHD"/>
</dbReference>
<name>A0A6A4VPW1_AMPAM</name>
<proteinExistence type="predicted"/>
<dbReference type="InterPro" id="IPR001965">
    <property type="entry name" value="Znf_PHD"/>
</dbReference>
<dbReference type="Pfam" id="PF13639">
    <property type="entry name" value="zf-RING_2"/>
    <property type="match status" value="1"/>
</dbReference>
<reference evidence="7 8" key="1">
    <citation type="submission" date="2019-07" db="EMBL/GenBank/DDBJ databases">
        <title>Draft genome assembly of a fouling barnacle, Amphibalanus amphitrite (Darwin, 1854): The first reference genome for Thecostraca.</title>
        <authorList>
            <person name="Kim W."/>
        </authorList>
    </citation>
    <scope>NUCLEOTIDE SEQUENCE [LARGE SCALE GENOMIC DNA]</scope>
    <source>
        <strain evidence="7">SNU_AA5</strain>
        <tissue evidence="7">Soma without cirri and trophi</tissue>
    </source>
</reference>
<dbReference type="SMART" id="SM00249">
    <property type="entry name" value="PHD"/>
    <property type="match status" value="3"/>
</dbReference>
<dbReference type="PANTHER" id="PTHR12420:SF42">
    <property type="entry name" value="G2_M PHASE-SPECIFIC E3 UBIQUITIN-PROTEIN LIGASE"/>
    <property type="match status" value="1"/>
</dbReference>
<dbReference type="SUPFAM" id="SSF57850">
    <property type="entry name" value="RING/U-box"/>
    <property type="match status" value="1"/>
</dbReference>
<sequence length="439" mass="48391">MHQKFNMVCILCKSPCDAPLLLGDLLQKRGVRCHHYCMKCHYCRRGGAHATCSHADCTKKFHIPCAVFAGALLSFFGSFNVHCSEHRPSQQVDPERVRDESCGICLCPAGRPDGLQVLCTPCCGHNFHKLCLQQMALSSGYFFTCPICRDKNNRSGFLRHVKKFGVFVPQRDASWETEPNAFSELLEHHSGCDQRYCLCSLGRQHMVKDHSDWGQLLCHSCASFGSHRLCAGSPSRLPWFCPDCENAFTNRRGAGTAAAPRRPTLRQLLSSQQRPATTLSMASVLAPEGGAPDWQRAMTMVDDPRQLLRFTWSRVTRSVTIRTRAVQHPKNPNHVIPSVRLQHAEWQLGARVVLSLADRGQAEQAALHGGRATVANSGKRKARGGKGSRVGRAPKGSVATLPASPGKRAPCCDAPAATGRFRSAETQEADGQTREKENK</sequence>
<evidence type="ECO:0000256" key="2">
    <source>
        <dbReference type="ARBA" id="ARBA00022771"/>
    </source>
</evidence>
<dbReference type="Pfam" id="PF26054">
    <property type="entry name" value="PHD_G2E3"/>
    <property type="match status" value="1"/>
</dbReference>
<feature type="domain" description="RING-type" evidence="6">
    <location>
        <begin position="102"/>
        <end position="149"/>
    </location>
</feature>
<dbReference type="PANTHER" id="PTHR12420">
    <property type="entry name" value="PHD FINGER PROTEIN"/>
    <property type="match status" value="1"/>
</dbReference>
<dbReference type="Gene3D" id="3.30.40.10">
    <property type="entry name" value="Zinc/RING finger domain, C3HC4 (zinc finger)"/>
    <property type="match status" value="3"/>
</dbReference>
<dbReference type="SMART" id="SM00184">
    <property type="entry name" value="RING"/>
    <property type="match status" value="1"/>
</dbReference>
<dbReference type="GO" id="GO:0005634">
    <property type="term" value="C:nucleus"/>
    <property type="evidence" value="ECO:0007669"/>
    <property type="project" value="TreeGrafter"/>
</dbReference>